<reference evidence="2 4" key="1">
    <citation type="submission" date="2020-01" db="EMBL/GenBank/DDBJ databases">
        <authorList>
            <person name="Mishra B."/>
        </authorList>
    </citation>
    <scope>NUCLEOTIDE SEQUENCE [LARGE SCALE GENOMIC DNA]</scope>
</reference>
<dbReference type="EMBL" id="CACVBM020001369">
    <property type="protein sequence ID" value="CAA7047236.1"/>
    <property type="molecule type" value="Genomic_DNA"/>
</dbReference>
<dbReference type="OrthoDB" id="778241at2759"/>
<proteinExistence type="predicted"/>
<dbReference type="Pfam" id="PF07795">
    <property type="entry name" value="DUF1635"/>
    <property type="match status" value="1"/>
</dbReference>
<dbReference type="PANTHER" id="PTHR33431:SF21">
    <property type="entry name" value="GB|AAD24366.1"/>
    <property type="match status" value="1"/>
</dbReference>
<evidence type="ECO:0000313" key="4">
    <source>
        <dbReference type="Proteomes" id="UP000467841"/>
    </source>
</evidence>
<dbReference type="AlphaFoldDB" id="A0A6D2JM96"/>
<evidence type="ECO:0000313" key="2">
    <source>
        <dbReference type="EMBL" id="CAA7042216.1"/>
    </source>
</evidence>
<gene>
    <name evidence="2" type="ORF">MERR_LOCUS29451</name>
    <name evidence="3" type="ORF">MERR_LOCUS34471</name>
</gene>
<dbReference type="InterPro" id="IPR012862">
    <property type="entry name" value="DUF1635"/>
</dbReference>
<evidence type="ECO:0000256" key="1">
    <source>
        <dbReference type="SAM" id="Coils"/>
    </source>
</evidence>
<feature type="coiled-coil region" evidence="1">
    <location>
        <begin position="6"/>
        <end position="40"/>
    </location>
</feature>
<evidence type="ECO:0000313" key="3">
    <source>
        <dbReference type="EMBL" id="CAA7047236.1"/>
    </source>
</evidence>
<keyword evidence="4" id="KW-1185">Reference proteome</keyword>
<organism evidence="2 4">
    <name type="scientific">Microthlaspi erraticum</name>
    <dbReference type="NCBI Taxonomy" id="1685480"/>
    <lineage>
        <taxon>Eukaryota</taxon>
        <taxon>Viridiplantae</taxon>
        <taxon>Streptophyta</taxon>
        <taxon>Embryophyta</taxon>
        <taxon>Tracheophyta</taxon>
        <taxon>Spermatophyta</taxon>
        <taxon>Magnoliopsida</taxon>
        <taxon>eudicotyledons</taxon>
        <taxon>Gunneridae</taxon>
        <taxon>Pentapetalae</taxon>
        <taxon>rosids</taxon>
        <taxon>malvids</taxon>
        <taxon>Brassicales</taxon>
        <taxon>Brassicaceae</taxon>
        <taxon>Coluteocarpeae</taxon>
        <taxon>Microthlaspi</taxon>
    </lineage>
</organism>
<dbReference type="EMBL" id="CACVBM020001262">
    <property type="protein sequence ID" value="CAA7042216.1"/>
    <property type="molecule type" value="Genomic_DNA"/>
</dbReference>
<sequence length="216" mass="23809">MHQEILQELSILLAATVRERDEASERVRYLLAEVAQLQKLINNILLLDGQQVSHYYYPMEETNRHHISGESQSPFFVASPLEVVVSDPAGISSPAISDAGSHSYSSNQMGFDGQNGKDFETIVLETIGHGGVLPENGKFLQAVNEAGQVLESLIRTGRVPKWRNPPVRVSGQRPVVDNNNIRHSRTGNWISGGSELGSGKLNRSFPCKKARFSLMS</sequence>
<accession>A0A6D2JM96</accession>
<dbReference type="PANTHER" id="PTHR33431">
    <property type="entry name" value="ENABLED-LIKE PROTEIN (DUF1635)"/>
    <property type="match status" value="1"/>
</dbReference>
<dbReference type="Proteomes" id="UP000467841">
    <property type="component" value="Unassembled WGS sequence"/>
</dbReference>
<keyword evidence="1" id="KW-0175">Coiled coil</keyword>
<protein>
    <submittedName>
        <fullName evidence="2">Uncharacterized protein</fullName>
    </submittedName>
</protein>
<name>A0A6D2JM96_9BRAS</name>